<feature type="transmembrane region" description="Helical" evidence="6">
    <location>
        <begin position="552"/>
        <end position="575"/>
    </location>
</feature>
<dbReference type="GeneID" id="14888857"/>
<dbReference type="RefSeq" id="XP_004256646.1">
    <property type="nucleotide sequence ID" value="XM_004256598.1"/>
</dbReference>
<keyword evidence="9" id="KW-1185">Reference proteome</keyword>
<sequence>MTKAVIRSKLDDDTLSRTLEKGEFEAYPERDFEDGIHDYISEVENVDLDIDIETTIRTSQDDKMNEIENEVIRESCDDIVYKGNLPNKVRKREDDQNDDHSNGHSAEDKDTKESTITPIVHDKTHPDTIKRAKKLKKAKKGFTVEDVIARNFQELLLQDTEYKVSDVGRVQRTPKTWSKILWNALLLGFSLTNSLIGAGILSLSQTCYKMGIVGFFLWNIATIFYFIITWYFYNKAIYITGAATMGELLSIFFGNVIAIVVDLCNTLFYFCVLMIYQVIITQYLFGIVTDLTSRENFEYTLDTCYEGKTAGVYCKWHYIILYLVALLLNLPLIIPKSVKFLNRISMLSIVGAVTVSFVIFAKAIYYGSNNKSSNGDGTNNVPTFNGKWWPSGVLDFFTMAPFITANYQIHSCLPPLYSGTKGMSKKTKLLSLQGASLVSVVTCASLYILMAISGNVSFDKVSSNVLNDFSNPNSTSVDWLIILSRIFMIIVVTMSFPALMFPTCAGIYRYLPKTWKFTTLWNGRLAILTIRIIILLLTTLFASFLADIGVVFSVASALFSIFVVYICPMSIMMLWPRVEKFGSPEFRKLSVIDNIIYNKVVEGSQKFSSKDIETALNRNEEKGDISDVVLTINTNTSGQQEIELDSLGALKNLVKNENTENKNASKSSENKINIAFDKENTVDVDILKNRNKTIKLPDGKIPLWRYLVFIPAMLICVCLCILSVVGTILNEVKK</sequence>
<dbReference type="KEGG" id="eiv:EIN_462110"/>
<dbReference type="OrthoDB" id="655540at2759"/>
<feature type="transmembrane region" description="Helical" evidence="6">
    <location>
        <begin position="703"/>
        <end position="729"/>
    </location>
</feature>
<dbReference type="PANTHER" id="PTHR22950">
    <property type="entry name" value="AMINO ACID TRANSPORTER"/>
    <property type="match status" value="1"/>
</dbReference>
<dbReference type="Pfam" id="PF01490">
    <property type="entry name" value="Aa_trans"/>
    <property type="match status" value="1"/>
</dbReference>
<proteinExistence type="predicted"/>
<evidence type="ECO:0000256" key="1">
    <source>
        <dbReference type="ARBA" id="ARBA00004141"/>
    </source>
</evidence>
<evidence type="ECO:0000256" key="2">
    <source>
        <dbReference type="ARBA" id="ARBA00022692"/>
    </source>
</evidence>
<evidence type="ECO:0000256" key="5">
    <source>
        <dbReference type="SAM" id="MobiDB-lite"/>
    </source>
</evidence>
<evidence type="ECO:0000256" key="4">
    <source>
        <dbReference type="ARBA" id="ARBA00023136"/>
    </source>
</evidence>
<feature type="transmembrane region" description="Helical" evidence="6">
    <location>
        <begin position="525"/>
        <end position="546"/>
    </location>
</feature>
<name>A0A0A1U6E9_ENTIV</name>
<dbReference type="PANTHER" id="PTHR22950:SF702">
    <property type="entry name" value="AMINO ACID TRANSPORTER PROTEIN"/>
    <property type="match status" value="1"/>
</dbReference>
<protein>
    <submittedName>
        <fullName evidence="8">Amino acid transporter, putative</fullName>
    </submittedName>
</protein>
<feature type="transmembrane region" description="Helical" evidence="6">
    <location>
        <begin position="267"/>
        <end position="288"/>
    </location>
</feature>
<evidence type="ECO:0000313" key="8">
    <source>
        <dbReference type="EMBL" id="ELP89875.1"/>
    </source>
</evidence>
<feature type="domain" description="Amino acid transporter transmembrane" evidence="7">
    <location>
        <begin position="189"/>
        <end position="579"/>
    </location>
</feature>
<accession>A0A0A1U6E9</accession>
<evidence type="ECO:0000256" key="3">
    <source>
        <dbReference type="ARBA" id="ARBA00022989"/>
    </source>
</evidence>
<evidence type="ECO:0000256" key="6">
    <source>
        <dbReference type="SAM" id="Phobius"/>
    </source>
</evidence>
<dbReference type="GO" id="GO:0016020">
    <property type="term" value="C:membrane"/>
    <property type="evidence" value="ECO:0007669"/>
    <property type="project" value="UniProtKB-SubCell"/>
</dbReference>
<feature type="transmembrane region" description="Helical" evidence="6">
    <location>
        <begin position="346"/>
        <end position="368"/>
    </location>
</feature>
<keyword evidence="3 6" id="KW-1133">Transmembrane helix</keyword>
<feature type="transmembrane region" description="Helical" evidence="6">
    <location>
        <begin position="316"/>
        <end position="334"/>
    </location>
</feature>
<dbReference type="GO" id="GO:0015179">
    <property type="term" value="F:L-amino acid transmembrane transporter activity"/>
    <property type="evidence" value="ECO:0007669"/>
    <property type="project" value="TreeGrafter"/>
</dbReference>
<feature type="transmembrane region" description="Helical" evidence="6">
    <location>
        <begin position="429"/>
        <end position="452"/>
    </location>
</feature>
<dbReference type="InterPro" id="IPR013057">
    <property type="entry name" value="AA_transpt_TM"/>
</dbReference>
<dbReference type="AlphaFoldDB" id="A0A0A1U6E9"/>
<keyword evidence="4 6" id="KW-0472">Membrane</keyword>
<organism evidence="8 9">
    <name type="scientific">Entamoeba invadens IP1</name>
    <dbReference type="NCBI Taxonomy" id="370355"/>
    <lineage>
        <taxon>Eukaryota</taxon>
        <taxon>Amoebozoa</taxon>
        <taxon>Evosea</taxon>
        <taxon>Archamoebae</taxon>
        <taxon>Mastigamoebida</taxon>
        <taxon>Entamoebidae</taxon>
        <taxon>Entamoeba</taxon>
    </lineage>
</organism>
<keyword evidence="2 6" id="KW-0812">Transmembrane</keyword>
<feature type="transmembrane region" description="Helical" evidence="6">
    <location>
        <begin position="180"/>
        <end position="203"/>
    </location>
</feature>
<reference evidence="8 9" key="1">
    <citation type="submission" date="2012-10" db="EMBL/GenBank/DDBJ databases">
        <authorList>
            <person name="Zafar N."/>
            <person name="Inman J."/>
            <person name="Hall N."/>
            <person name="Lorenzi H."/>
            <person name="Caler E."/>
        </authorList>
    </citation>
    <scope>NUCLEOTIDE SEQUENCE [LARGE SCALE GENOMIC DNA]</scope>
    <source>
        <strain evidence="8 9">IP1</strain>
    </source>
</reference>
<evidence type="ECO:0000259" key="7">
    <source>
        <dbReference type="Pfam" id="PF01490"/>
    </source>
</evidence>
<dbReference type="VEuPathDB" id="AmoebaDB:EIN_462110"/>
<evidence type="ECO:0000313" key="9">
    <source>
        <dbReference type="Proteomes" id="UP000014680"/>
    </source>
</evidence>
<feature type="compositionally biased region" description="Basic and acidic residues" evidence="5">
    <location>
        <begin position="91"/>
        <end position="113"/>
    </location>
</feature>
<dbReference type="EMBL" id="KB206565">
    <property type="protein sequence ID" value="ELP89875.1"/>
    <property type="molecule type" value="Genomic_DNA"/>
</dbReference>
<feature type="transmembrane region" description="Helical" evidence="6">
    <location>
        <begin position="239"/>
        <end position="260"/>
    </location>
</feature>
<feature type="transmembrane region" description="Helical" evidence="6">
    <location>
        <begin position="479"/>
        <end position="504"/>
    </location>
</feature>
<comment type="subcellular location">
    <subcellularLocation>
        <location evidence="1">Membrane</location>
        <topology evidence="1">Multi-pass membrane protein</topology>
    </subcellularLocation>
</comment>
<feature type="transmembrane region" description="Helical" evidence="6">
    <location>
        <begin position="215"/>
        <end position="233"/>
    </location>
</feature>
<gene>
    <name evidence="8" type="ORF">EIN_462110</name>
</gene>
<dbReference type="Proteomes" id="UP000014680">
    <property type="component" value="Unassembled WGS sequence"/>
</dbReference>
<feature type="region of interest" description="Disordered" evidence="5">
    <location>
        <begin position="87"/>
        <end position="123"/>
    </location>
</feature>